<comment type="pathway">
    <text evidence="4 17">Metabolic intermediate biosynthesis; chorismate biosynthesis; chorismate from D-erythrose 4-phosphate and phosphoenolpyruvate: step 2/7.</text>
</comment>
<dbReference type="Pfam" id="PF01761">
    <property type="entry name" value="DHQ_synthase"/>
    <property type="match status" value="1"/>
</dbReference>
<evidence type="ECO:0000259" key="18">
    <source>
        <dbReference type="Pfam" id="PF01761"/>
    </source>
</evidence>
<dbReference type="Gene3D" id="1.20.1090.10">
    <property type="entry name" value="Dehydroquinate synthase-like - alpha domain"/>
    <property type="match status" value="1"/>
</dbReference>
<evidence type="ECO:0000256" key="6">
    <source>
        <dbReference type="ARBA" id="ARBA00013031"/>
    </source>
</evidence>
<dbReference type="GO" id="GO:0046872">
    <property type="term" value="F:metal ion binding"/>
    <property type="evidence" value="ECO:0007669"/>
    <property type="project" value="UniProtKB-KW"/>
</dbReference>
<keyword evidence="13 17" id="KW-0520">NAD</keyword>
<dbReference type="GO" id="GO:0009073">
    <property type="term" value="P:aromatic amino acid family biosynthetic process"/>
    <property type="evidence" value="ECO:0007669"/>
    <property type="project" value="UniProtKB-KW"/>
</dbReference>
<feature type="binding site" evidence="17">
    <location>
        <position position="148"/>
    </location>
    <ligand>
        <name>NAD(+)</name>
        <dbReference type="ChEBI" id="CHEBI:57540"/>
    </ligand>
</feature>
<evidence type="ECO:0000256" key="1">
    <source>
        <dbReference type="ARBA" id="ARBA00001393"/>
    </source>
</evidence>
<dbReference type="Pfam" id="PF24621">
    <property type="entry name" value="DHQS_C"/>
    <property type="match status" value="1"/>
</dbReference>
<keyword evidence="12 17" id="KW-0862">Zinc</keyword>
<dbReference type="PANTHER" id="PTHR43622:SF7">
    <property type="entry name" value="3-DEHYDROQUINATE SYNTHASE, CHLOROPLASTIC"/>
    <property type="match status" value="1"/>
</dbReference>
<proteinExistence type="inferred from homology"/>
<comment type="cofactor">
    <cofactor evidence="17">
        <name>Co(2+)</name>
        <dbReference type="ChEBI" id="CHEBI:48828"/>
    </cofactor>
    <cofactor evidence="17">
        <name>Zn(2+)</name>
        <dbReference type="ChEBI" id="CHEBI:29105"/>
    </cofactor>
    <text evidence="17">Binds 1 divalent metal cation per subunit. Can use either Co(2+) or Zn(2+).</text>
</comment>
<comment type="subcellular location">
    <subcellularLocation>
        <location evidence="3 17">Cytoplasm</location>
    </subcellularLocation>
</comment>
<evidence type="ECO:0000256" key="14">
    <source>
        <dbReference type="ARBA" id="ARBA00023141"/>
    </source>
</evidence>
<feature type="binding site" evidence="17">
    <location>
        <begin position="103"/>
        <end position="107"/>
    </location>
    <ligand>
        <name>NAD(+)</name>
        <dbReference type="ChEBI" id="CHEBI:57540"/>
    </ligand>
</feature>
<evidence type="ECO:0000256" key="15">
    <source>
        <dbReference type="ARBA" id="ARBA00023239"/>
    </source>
</evidence>
<comment type="similarity">
    <text evidence="5 17">Belongs to the sugar phosphate cyclases superfamily. Dehydroquinate synthase family.</text>
</comment>
<feature type="binding site" evidence="17">
    <location>
        <position position="261"/>
    </location>
    <ligand>
        <name>Zn(2+)</name>
        <dbReference type="ChEBI" id="CHEBI:29105"/>
    </ligand>
</feature>
<comment type="caution">
    <text evidence="17">Lacks conserved residue(s) required for the propagation of feature annotation.</text>
</comment>
<evidence type="ECO:0000256" key="5">
    <source>
        <dbReference type="ARBA" id="ARBA00005412"/>
    </source>
</evidence>
<evidence type="ECO:0000256" key="3">
    <source>
        <dbReference type="ARBA" id="ARBA00004496"/>
    </source>
</evidence>
<comment type="caution">
    <text evidence="20">The sequence shown here is derived from an EMBL/GenBank/DDBJ whole genome shotgun (WGS) entry which is preliminary data.</text>
</comment>
<keyword evidence="21" id="KW-1185">Reference proteome</keyword>
<dbReference type="GO" id="GO:0008652">
    <property type="term" value="P:amino acid biosynthetic process"/>
    <property type="evidence" value="ECO:0007669"/>
    <property type="project" value="UniProtKB-KW"/>
</dbReference>
<keyword evidence="8 17" id="KW-0963">Cytoplasm</keyword>
<name>A0A4R3NAB6_9BACI</name>
<dbReference type="EC" id="4.2.3.4" evidence="6 17"/>
<dbReference type="InterPro" id="IPR030963">
    <property type="entry name" value="DHQ_synth_fam"/>
</dbReference>
<feature type="binding site" evidence="17">
    <location>
        <position position="244"/>
    </location>
    <ligand>
        <name>Zn(2+)</name>
        <dbReference type="ChEBI" id="CHEBI:29105"/>
    </ligand>
</feature>
<dbReference type="InterPro" id="IPR016037">
    <property type="entry name" value="DHQ_synth_AroB"/>
</dbReference>
<comment type="function">
    <text evidence="17">Catalyzes the conversion of 3-deoxy-D-arabino-heptulosonate 7-phosphate (DAHP) to dehydroquinate (DHQ).</text>
</comment>
<evidence type="ECO:0000256" key="17">
    <source>
        <dbReference type="HAMAP-Rule" id="MF_00110"/>
    </source>
</evidence>
<dbReference type="AlphaFoldDB" id="A0A4R3NAB6"/>
<keyword evidence="16 17" id="KW-0170">Cobalt</keyword>
<dbReference type="NCBIfam" id="TIGR01357">
    <property type="entry name" value="aroB"/>
    <property type="match status" value="1"/>
</dbReference>
<feature type="domain" description="3-dehydroquinate synthase N-terminal" evidence="18">
    <location>
        <begin position="65"/>
        <end position="176"/>
    </location>
</feature>
<evidence type="ECO:0000259" key="19">
    <source>
        <dbReference type="Pfam" id="PF24621"/>
    </source>
</evidence>
<comment type="cofactor">
    <cofactor evidence="2 17">
        <name>NAD(+)</name>
        <dbReference type="ChEBI" id="CHEBI:57540"/>
    </cofactor>
</comment>
<feature type="domain" description="3-dehydroquinate synthase C-terminal" evidence="19">
    <location>
        <begin position="178"/>
        <end position="320"/>
    </location>
</feature>
<sequence>MKTITVGTDDHSYPVHIGKGLRFRVESLLPRDYQKVLIVTDSNVGNLYLNDVIHAFTKGQQVHVYIIPAGEQSKNLSEFEHIHTFGIEKGLDRKSLIIALGGGVVGDLAGFVAATYMRGIDYIQMPTTILAHDSSVGGKVAINHPRGKNMIGQFYQPKTVIYDLETIESLPVREVRSGFAEVIKHAFIADRQLLFTLLQEMESMEHIDPGLLQYALTRGIEIKSHIVEQDERDQGVRHFLNFGHTLGHALESELGYGTLTHGEAVAIGMWFALKVSENIFSISLPVKPYEYWLQKMDYPLNIGNVKLEHLIDLMKTDKKSTGGQIRMVLLKDLELPKVVSLHDEELRQMLRIFIHGGMKE</sequence>
<keyword evidence="11 17" id="KW-0547">Nucleotide-binding</keyword>
<feature type="binding site" evidence="17">
    <location>
        <begin position="127"/>
        <end position="128"/>
    </location>
    <ligand>
        <name>NAD(+)</name>
        <dbReference type="ChEBI" id="CHEBI:57540"/>
    </ligand>
</feature>
<keyword evidence="15 17" id="KW-0456">Lyase</keyword>
<comment type="catalytic activity">
    <reaction evidence="1 17">
        <text>7-phospho-2-dehydro-3-deoxy-D-arabino-heptonate = 3-dehydroquinate + phosphate</text>
        <dbReference type="Rhea" id="RHEA:21968"/>
        <dbReference type="ChEBI" id="CHEBI:32364"/>
        <dbReference type="ChEBI" id="CHEBI:43474"/>
        <dbReference type="ChEBI" id="CHEBI:58394"/>
        <dbReference type="EC" id="4.2.3.4"/>
    </reaction>
</comment>
<protein>
    <recommendedName>
        <fullName evidence="7 17">3-dehydroquinate synthase</fullName>
        <shortName evidence="17">DHQS</shortName>
        <ecNumber evidence="6 17">4.2.3.4</ecNumber>
    </recommendedName>
</protein>
<dbReference type="OrthoDB" id="9806583at2"/>
<dbReference type="GO" id="GO:0005737">
    <property type="term" value="C:cytoplasm"/>
    <property type="evidence" value="ECO:0007669"/>
    <property type="project" value="UniProtKB-SubCell"/>
</dbReference>
<reference evidence="20 21" key="1">
    <citation type="submission" date="2019-03" db="EMBL/GenBank/DDBJ databases">
        <title>Genomic Encyclopedia of Type Strains, Phase IV (KMG-IV): sequencing the most valuable type-strain genomes for metagenomic binning, comparative biology and taxonomic classification.</title>
        <authorList>
            <person name="Goeker M."/>
        </authorList>
    </citation>
    <scope>NUCLEOTIDE SEQUENCE [LARGE SCALE GENOMIC DNA]</scope>
    <source>
        <strain evidence="20 21">DSM 25894</strain>
    </source>
</reference>
<evidence type="ECO:0000256" key="9">
    <source>
        <dbReference type="ARBA" id="ARBA00022605"/>
    </source>
</evidence>
<evidence type="ECO:0000256" key="2">
    <source>
        <dbReference type="ARBA" id="ARBA00001911"/>
    </source>
</evidence>
<evidence type="ECO:0000256" key="8">
    <source>
        <dbReference type="ARBA" id="ARBA00022490"/>
    </source>
</evidence>
<evidence type="ECO:0000256" key="4">
    <source>
        <dbReference type="ARBA" id="ARBA00004661"/>
    </source>
</evidence>
<feature type="binding site" evidence="17">
    <location>
        <position position="139"/>
    </location>
    <ligand>
        <name>NAD(+)</name>
        <dbReference type="ChEBI" id="CHEBI:57540"/>
    </ligand>
</feature>
<evidence type="ECO:0000313" key="21">
    <source>
        <dbReference type="Proteomes" id="UP000294650"/>
    </source>
</evidence>
<dbReference type="UniPathway" id="UPA00053">
    <property type="reaction ID" value="UER00085"/>
</dbReference>
<dbReference type="HAMAP" id="MF_00110">
    <property type="entry name" value="DHQ_synthase"/>
    <property type="match status" value="1"/>
</dbReference>
<evidence type="ECO:0000256" key="7">
    <source>
        <dbReference type="ARBA" id="ARBA00017684"/>
    </source>
</evidence>
<dbReference type="GO" id="GO:0003856">
    <property type="term" value="F:3-dehydroquinate synthase activity"/>
    <property type="evidence" value="ECO:0007669"/>
    <property type="project" value="UniProtKB-UniRule"/>
</dbReference>
<keyword evidence="10 17" id="KW-0479">Metal-binding</keyword>
<dbReference type="GO" id="GO:0000166">
    <property type="term" value="F:nucleotide binding"/>
    <property type="evidence" value="ECO:0007669"/>
    <property type="project" value="UniProtKB-KW"/>
</dbReference>
<dbReference type="FunFam" id="3.40.50.1970:FF:000001">
    <property type="entry name" value="3-dehydroquinate synthase"/>
    <property type="match status" value="1"/>
</dbReference>
<dbReference type="Proteomes" id="UP000294650">
    <property type="component" value="Unassembled WGS sequence"/>
</dbReference>
<dbReference type="GO" id="GO:0009423">
    <property type="term" value="P:chorismate biosynthetic process"/>
    <property type="evidence" value="ECO:0007669"/>
    <property type="project" value="UniProtKB-UniRule"/>
</dbReference>
<dbReference type="CDD" id="cd08195">
    <property type="entry name" value="DHQS"/>
    <property type="match status" value="1"/>
</dbReference>
<gene>
    <name evidence="17" type="primary">aroB</name>
    <name evidence="20" type="ORF">EDD68_103129</name>
</gene>
<dbReference type="Gene3D" id="3.40.50.1970">
    <property type="match status" value="1"/>
</dbReference>
<dbReference type="PIRSF" id="PIRSF001455">
    <property type="entry name" value="DHQ_synth"/>
    <property type="match status" value="1"/>
</dbReference>
<dbReference type="InterPro" id="IPR030960">
    <property type="entry name" value="DHQS/DOIS_N"/>
</dbReference>
<evidence type="ECO:0000256" key="13">
    <source>
        <dbReference type="ARBA" id="ARBA00023027"/>
    </source>
</evidence>
<dbReference type="EMBL" id="SMAN01000003">
    <property type="protein sequence ID" value="TCT25574.1"/>
    <property type="molecule type" value="Genomic_DNA"/>
</dbReference>
<dbReference type="PANTHER" id="PTHR43622">
    <property type="entry name" value="3-DEHYDROQUINATE SYNTHASE"/>
    <property type="match status" value="1"/>
</dbReference>
<dbReference type="RefSeq" id="WP_132371006.1">
    <property type="nucleotide sequence ID" value="NZ_SMAN01000003.1"/>
</dbReference>
<organism evidence="20 21">
    <name type="scientific">Melghiribacillus thermohalophilus</name>
    <dbReference type="NCBI Taxonomy" id="1324956"/>
    <lineage>
        <taxon>Bacteria</taxon>
        <taxon>Bacillati</taxon>
        <taxon>Bacillota</taxon>
        <taxon>Bacilli</taxon>
        <taxon>Bacillales</taxon>
        <taxon>Bacillaceae</taxon>
        <taxon>Melghiribacillus</taxon>
    </lineage>
</organism>
<keyword evidence="9 17" id="KW-0028">Amino-acid biosynthesis</keyword>
<feature type="binding site" evidence="17">
    <location>
        <position position="181"/>
    </location>
    <ligand>
        <name>Zn(2+)</name>
        <dbReference type="ChEBI" id="CHEBI:29105"/>
    </ligand>
</feature>
<dbReference type="SUPFAM" id="SSF56796">
    <property type="entry name" value="Dehydroquinate synthase-like"/>
    <property type="match status" value="1"/>
</dbReference>
<dbReference type="InterPro" id="IPR056179">
    <property type="entry name" value="DHQS_C"/>
</dbReference>
<dbReference type="InterPro" id="IPR050071">
    <property type="entry name" value="Dehydroquinate_synthase"/>
</dbReference>
<evidence type="ECO:0000313" key="20">
    <source>
        <dbReference type="EMBL" id="TCT25574.1"/>
    </source>
</evidence>
<keyword evidence="14 17" id="KW-0057">Aromatic amino acid biosynthesis</keyword>
<evidence type="ECO:0000256" key="11">
    <source>
        <dbReference type="ARBA" id="ARBA00022741"/>
    </source>
</evidence>
<evidence type="ECO:0000256" key="16">
    <source>
        <dbReference type="ARBA" id="ARBA00023285"/>
    </source>
</evidence>
<accession>A0A4R3NAB6</accession>
<evidence type="ECO:0000256" key="12">
    <source>
        <dbReference type="ARBA" id="ARBA00022833"/>
    </source>
</evidence>
<evidence type="ECO:0000256" key="10">
    <source>
        <dbReference type="ARBA" id="ARBA00022723"/>
    </source>
</evidence>